<feature type="transmembrane region" description="Helical" evidence="1">
    <location>
        <begin position="62"/>
        <end position="82"/>
    </location>
</feature>
<accession>A0A5D0MGB4</accession>
<keyword evidence="1" id="KW-1133">Transmembrane helix</keyword>
<comment type="caution">
    <text evidence="2">The sequence shown here is derived from an EMBL/GenBank/DDBJ whole genome shotgun (WGS) entry which is preliminary data.</text>
</comment>
<keyword evidence="1" id="KW-0472">Membrane</keyword>
<evidence type="ECO:0000256" key="1">
    <source>
        <dbReference type="SAM" id="Phobius"/>
    </source>
</evidence>
<protein>
    <submittedName>
        <fullName evidence="2">Uncharacterized protein</fullName>
    </submittedName>
</protein>
<dbReference type="Proteomes" id="UP000324143">
    <property type="component" value="Unassembled WGS sequence"/>
</dbReference>
<reference evidence="2" key="1">
    <citation type="submission" date="2019-08" db="EMBL/GenBank/DDBJ databases">
        <title>Genomic characterization of a novel candidate phylum (ARYD3) from a high temperature, high salinity tertiary oil reservoir in north central Oklahoma, USA.</title>
        <authorList>
            <person name="Youssef N.H."/>
            <person name="Yadav A."/>
            <person name="Elshahed M.S."/>
        </authorList>
    </citation>
    <scope>NUCLEOTIDE SEQUENCE [LARGE SCALE GENOMIC DNA]</scope>
    <source>
        <strain evidence="2">ARYD3</strain>
    </source>
</reference>
<evidence type="ECO:0000313" key="3">
    <source>
        <dbReference type="Proteomes" id="UP000324143"/>
    </source>
</evidence>
<feature type="transmembrane region" description="Helical" evidence="1">
    <location>
        <begin position="27"/>
        <end position="50"/>
    </location>
</feature>
<evidence type="ECO:0000313" key="2">
    <source>
        <dbReference type="EMBL" id="TYB32076.1"/>
    </source>
</evidence>
<gene>
    <name evidence="2" type="ORF">FXF47_00850</name>
</gene>
<dbReference type="AlphaFoldDB" id="A0A5D0MGB4"/>
<dbReference type="EMBL" id="VSIX01000005">
    <property type="protein sequence ID" value="TYB32076.1"/>
    <property type="molecule type" value="Genomic_DNA"/>
</dbReference>
<name>A0A5D0MGB4_9BACT</name>
<organism evidence="2 3">
    <name type="scientific">Candidatus Mcinerneyibacterium aminivorans</name>
    <dbReference type="NCBI Taxonomy" id="2703815"/>
    <lineage>
        <taxon>Bacteria</taxon>
        <taxon>Candidatus Macinerneyibacteriota</taxon>
        <taxon>Candidatus Mcinerneyibacteria</taxon>
        <taxon>Candidatus Mcinerneyibacteriales</taxon>
        <taxon>Candidatus Mcinerneyibacteriaceae</taxon>
        <taxon>Candidatus Mcinerneyibacterium</taxon>
    </lineage>
</organism>
<sequence length="111" mass="12496">MKVNLDREEKKMLKTIMKKDVEYKDNIVKQIVSIILGIILVLGPIVYLGMNIAEADQVIKKAGVFLGIMILVGIILIVYFAFLKIQSKRNKELIALKSAIRKIIESGVVKL</sequence>
<keyword evidence="3" id="KW-1185">Reference proteome</keyword>
<keyword evidence="1" id="KW-0812">Transmembrane</keyword>
<proteinExistence type="predicted"/>